<protein>
    <submittedName>
        <fullName evidence="1">Uncharacterized protein</fullName>
    </submittedName>
</protein>
<dbReference type="EMBL" id="BK068091">
    <property type="protein sequence ID" value="DBA55048.1"/>
    <property type="molecule type" value="Genomic_DNA"/>
</dbReference>
<sequence>MFPSRSSAFIISSGMTKIINNNNPRIAPCVRPPPVLH</sequence>
<reference evidence="1" key="1">
    <citation type="journal article" date="2023" name="Microbiome">
        <title>Phages are unrecognized players in the ecology of the oral pathogen Porphyromonas gingivalis.</title>
        <authorList>
            <person name="Matrishin C.B."/>
            <person name="Haase E.M."/>
            <person name="Dewhirst F.E."/>
            <person name="Mark Welch J.L."/>
            <person name="Miranda-Sanchez F."/>
            <person name="Chen T."/>
            <person name="MacFarland D.C."/>
            <person name="Kauffman K.M."/>
        </authorList>
    </citation>
    <scope>NUCLEOTIDE SEQUENCE</scope>
</reference>
<accession>A0AAT9JBF3</accession>
<organism evidence="1">
    <name type="scientific">Porphyromonas phage phage009a_Kyudai3</name>
    <dbReference type="NCBI Taxonomy" id="3154100"/>
    <lineage>
        <taxon>Viruses</taxon>
    </lineage>
</organism>
<name>A0AAT9JBF3_9VIRU</name>
<reference evidence="1" key="2">
    <citation type="submission" date="2024-05" db="EMBL/GenBank/DDBJ databases">
        <authorList>
            <person name="Matrishin C.B."/>
            <person name="Kauffman K.M."/>
        </authorList>
    </citation>
    <scope>NUCLEOTIDE SEQUENCE</scope>
</reference>
<proteinExistence type="predicted"/>
<evidence type="ECO:0000313" key="1">
    <source>
        <dbReference type="EMBL" id="DBA55048.1"/>
    </source>
</evidence>